<proteinExistence type="predicted"/>
<dbReference type="Gramene" id="Bo3g045070.1">
    <property type="protein sequence ID" value="Bo3g045070.1"/>
    <property type="gene ID" value="Bo3g045070"/>
</dbReference>
<feature type="domain" description="PPM-type phosphatase" evidence="2">
    <location>
        <begin position="80"/>
        <end position="291"/>
    </location>
</feature>
<dbReference type="InterPro" id="IPR036457">
    <property type="entry name" value="PPM-type-like_dom_sf"/>
</dbReference>
<dbReference type="AlphaFoldDB" id="A0A0D3B835"/>
<dbReference type="Proteomes" id="UP000032141">
    <property type="component" value="Chromosome C3"/>
</dbReference>
<dbReference type="PROSITE" id="PS51746">
    <property type="entry name" value="PPM_2"/>
    <property type="match status" value="1"/>
</dbReference>
<evidence type="ECO:0000313" key="4">
    <source>
        <dbReference type="Proteomes" id="UP000032141"/>
    </source>
</evidence>
<evidence type="ECO:0000313" key="3">
    <source>
        <dbReference type="EnsemblPlants" id="Bo3g045070.1"/>
    </source>
</evidence>
<dbReference type="eggNOG" id="KOG0698">
    <property type="taxonomic scope" value="Eukaryota"/>
</dbReference>
<keyword evidence="4" id="KW-1185">Reference proteome</keyword>
<dbReference type="SUPFAM" id="SSF81606">
    <property type="entry name" value="PP2C-like"/>
    <property type="match status" value="1"/>
</dbReference>
<protein>
    <recommendedName>
        <fullName evidence="2">PPM-type phosphatase domain-containing protein</fullName>
    </recommendedName>
</protein>
<accession>A0A0D3B835</accession>
<evidence type="ECO:0000256" key="1">
    <source>
        <dbReference type="SAM" id="MobiDB-lite"/>
    </source>
</evidence>
<dbReference type="SMART" id="SM00332">
    <property type="entry name" value="PP2Cc"/>
    <property type="match status" value="1"/>
</dbReference>
<dbReference type="InterPro" id="IPR001932">
    <property type="entry name" value="PPM-type_phosphatase-like_dom"/>
</dbReference>
<name>A0A0D3B835_BRAOL</name>
<dbReference type="Pfam" id="PF00481">
    <property type="entry name" value="PP2C"/>
    <property type="match status" value="1"/>
</dbReference>
<reference evidence="3 4" key="1">
    <citation type="journal article" date="2014" name="Genome Biol.">
        <title>Transcriptome and methylome profiling reveals relics of genome dominance in the mesopolyploid Brassica oleracea.</title>
        <authorList>
            <person name="Parkin I.A."/>
            <person name="Koh C."/>
            <person name="Tang H."/>
            <person name="Robinson S.J."/>
            <person name="Kagale S."/>
            <person name="Clarke W.E."/>
            <person name="Town C.D."/>
            <person name="Nixon J."/>
            <person name="Krishnakumar V."/>
            <person name="Bidwell S.L."/>
            <person name="Denoeud F."/>
            <person name="Belcram H."/>
            <person name="Links M.G."/>
            <person name="Just J."/>
            <person name="Clarke C."/>
            <person name="Bender T."/>
            <person name="Huebert T."/>
            <person name="Mason A.S."/>
            <person name="Pires J.C."/>
            <person name="Barker G."/>
            <person name="Moore J."/>
            <person name="Walley P.G."/>
            <person name="Manoli S."/>
            <person name="Batley J."/>
            <person name="Edwards D."/>
            <person name="Nelson M.N."/>
            <person name="Wang X."/>
            <person name="Paterson A.H."/>
            <person name="King G."/>
            <person name="Bancroft I."/>
            <person name="Chalhoub B."/>
            <person name="Sharpe A.G."/>
        </authorList>
    </citation>
    <scope>NUCLEOTIDE SEQUENCE</scope>
    <source>
        <strain evidence="3 4">cv. TO1000</strain>
    </source>
</reference>
<dbReference type="EnsemblPlants" id="Bo3g045070.1">
    <property type="protein sequence ID" value="Bo3g045070.1"/>
    <property type="gene ID" value="Bo3g045070"/>
</dbReference>
<dbReference type="Gene3D" id="3.60.40.10">
    <property type="entry name" value="PPM-type phosphatase domain"/>
    <property type="match status" value="2"/>
</dbReference>
<organism evidence="3 4">
    <name type="scientific">Brassica oleracea var. oleracea</name>
    <dbReference type="NCBI Taxonomy" id="109376"/>
    <lineage>
        <taxon>Eukaryota</taxon>
        <taxon>Viridiplantae</taxon>
        <taxon>Streptophyta</taxon>
        <taxon>Embryophyta</taxon>
        <taxon>Tracheophyta</taxon>
        <taxon>Spermatophyta</taxon>
        <taxon>Magnoliopsida</taxon>
        <taxon>eudicotyledons</taxon>
        <taxon>Gunneridae</taxon>
        <taxon>Pentapetalae</taxon>
        <taxon>rosids</taxon>
        <taxon>malvids</taxon>
        <taxon>Brassicales</taxon>
        <taxon>Brassicaceae</taxon>
        <taxon>Brassiceae</taxon>
        <taxon>Brassica</taxon>
    </lineage>
</organism>
<dbReference type="OrthoDB" id="1040499at2759"/>
<dbReference type="RefSeq" id="XP_013627576.1">
    <property type="nucleotide sequence ID" value="XM_013772122.1"/>
</dbReference>
<dbReference type="PANTHER" id="PTHR47992">
    <property type="entry name" value="PROTEIN PHOSPHATASE"/>
    <property type="match status" value="1"/>
</dbReference>
<dbReference type="GeneID" id="106333704"/>
<dbReference type="HOGENOM" id="CLU_082245_0_0_1"/>
<dbReference type="GO" id="GO:0004722">
    <property type="term" value="F:protein serine/threonine phosphatase activity"/>
    <property type="evidence" value="ECO:0007669"/>
    <property type="project" value="InterPro"/>
</dbReference>
<dbReference type="InterPro" id="IPR015655">
    <property type="entry name" value="PP2C"/>
</dbReference>
<dbReference type="STRING" id="109376.A0A0D3B835"/>
<feature type="region of interest" description="Disordered" evidence="1">
    <location>
        <begin position="27"/>
        <end position="53"/>
    </location>
</feature>
<reference evidence="3" key="2">
    <citation type="submission" date="2015-03" db="UniProtKB">
        <authorList>
            <consortium name="EnsemblPlants"/>
        </authorList>
    </citation>
    <scope>IDENTIFICATION</scope>
</reference>
<sequence>MEKDITLPILAGDCVSGDRKRVRMADPESTVGGEGRPVKLPKIKDNGDVVGSTSEATQVPVDSIMADVATNDLDGKTNAGHGVVSVMGRQRAMTTAVSTVVDEIPSYDIFGIFDGLRLAKLLEERLCRLVKEEVTACHGRGVAADWSEVTRSCFSEAVGTVRSTAAKAVVTIVGREEVIVLCRGGARAVLYSQGGISLPLCDIHRHHSDVDQKLKIYKRTMIDDFIVLACEGLWDVVSDDDTYRLVKSCLYGELPDGCKSESSSTKAAVILAELAIARGSKENINVIVIDLRSSTVS</sequence>
<evidence type="ECO:0000259" key="2">
    <source>
        <dbReference type="PROSITE" id="PS51746"/>
    </source>
</evidence>
<dbReference type="KEGG" id="boe:106333704"/>
<dbReference type="OMA" id="HRHHSDV"/>